<name>A0A391P8R7_9FIRM</name>
<protein>
    <submittedName>
        <fullName evidence="1">Uncharacterized protein</fullName>
    </submittedName>
</protein>
<organism evidence="1 2">
    <name type="scientific">Mediterraneibacter butyricigenes</name>
    <dbReference type="NCBI Taxonomy" id="2316025"/>
    <lineage>
        <taxon>Bacteria</taxon>
        <taxon>Bacillati</taxon>
        <taxon>Bacillota</taxon>
        <taxon>Clostridia</taxon>
        <taxon>Lachnospirales</taxon>
        <taxon>Lachnospiraceae</taxon>
        <taxon>Mediterraneibacter</taxon>
    </lineage>
</organism>
<evidence type="ECO:0000313" key="1">
    <source>
        <dbReference type="EMBL" id="GCA67328.1"/>
    </source>
</evidence>
<reference evidence="2" key="1">
    <citation type="submission" date="2018-09" db="EMBL/GenBank/DDBJ databases">
        <title>Draft Genome Sequence of Mediterraneibacter sp. KCTC 15684.</title>
        <authorList>
            <person name="Kim J.S."/>
            <person name="Han K.I."/>
            <person name="Suh M.K."/>
            <person name="Lee K.C."/>
            <person name="Eom M.K."/>
            <person name="Lee J.H."/>
            <person name="Park S.H."/>
            <person name="Kang S.W."/>
            <person name="Park J.E."/>
            <person name="Oh B.S."/>
            <person name="Yu S.Y."/>
            <person name="Choi S.H."/>
            <person name="Lee D.H."/>
            <person name="Yoon H."/>
            <person name="Kim B."/>
            <person name="Yang S.J."/>
            <person name="Lee J.S."/>
        </authorList>
    </citation>
    <scope>NUCLEOTIDE SEQUENCE [LARGE SCALE GENOMIC DNA]</scope>
    <source>
        <strain evidence="2">KCTC 15684</strain>
    </source>
</reference>
<accession>A0A391P8R7</accession>
<dbReference type="AlphaFoldDB" id="A0A391P8R7"/>
<proteinExistence type="predicted"/>
<dbReference type="EMBL" id="BHGK01000001">
    <property type="protein sequence ID" value="GCA67328.1"/>
    <property type="molecule type" value="Genomic_DNA"/>
</dbReference>
<gene>
    <name evidence="1" type="ORF">KGMB01110_17640</name>
</gene>
<dbReference type="Proteomes" id="UP000265643">
    <property type="component" value="Unassembled WGS sequence"/>
</dbReference>
<sequence length="177" mass="19876">MTRHSQQQSRLFLLEITLAILFFSLASAVCLRCFAKSHILSTQAAELNQAVSQSENIAELLRSLPENDRKDAQKISNVLQLEYPAVNFSATDTATDMDTDIDTEIDSAQKSWGSWSLYFDSDWNSCQQAQAVYQIQIQTFCEDSVILFHLNAESVSSSLDSSDSIYQLDLKLSAKDF</sequence>
<keyword evidence="2" id="KW-1185">Reference proteome</keyword>
<evidence type="ECO:0000313" key="2">
    <source>
        <dbReference type="Proteomes" id="UP000265643"/>
    </source>
</evidence>
<comment type="caution">
    <text evidence="1">The sequence shown here is derived from an EMBL/GenBank/DDBJ whole genome shotgun (WGS) entry which is preliminary data.</text>
</comment>
<dbReference type="RefSeq" id="WP_119298085.1">
    <property type="nucleotide sequence ID" value="NZ_BHGK01000001.1"/>
</dbReference>